<dbReference type="SUPFAM" id="SSF53383">
    <property type="entry name" value="PLP-dependent transferases"/>
    <property type="match status" value="1"/>
</dbReference>
<dbReference type="EMBL" id="JJMP01000008">
    <property type="protein sequence ID" value="RYC50800.1"/>
    <property type="molecule type" value="Genomic_DNA"/>
</dbReference>
<dbReference type="Gene3D" id="3.40.640.10">
    <property type="entry name" value="Type I PLP-dependent aspartate aminotransferase-like (Major domain)"/>
    <property type="match status" value="1"/>
</dbReference>
<dbReference type="Pfam" id="PF00202">
    <property type="entry name" value="Aminotran_3"/>
    <property type="match status" value="1"/>
</dbReference>
<dbReference type="InterPro" id="IPR015421">
    <property type="entry name" value="PyrdxlP-dep_Trfase_major"/>
</dbReference>
<accession>A0A444VJ94</accession>
<evidence type="ECO:0000313" key="5">
    <source>
        <dbReference type="EMBL" id="RYC50800.1"/>
    </source>
</evidence>
<keyword evidence="3 4" id="KW-0663">Pyridoxal phosphate</keyword>
<dbReference type="GO" id="GO:0030170">
    <property type="term" value="F:pyridoxal phosphate binding"/>
    <property type="evidence" value="ECO:0007669"/>
    <property type="project" value="InterPro"/>
</dbReference>
<dbReference type="RefSeq" id="WP_129655124.1">
    <property type="nucleotide sequence ID" value="NZ_ML142912.1"/>
</dbReference>
<dbReference type="GO" id="GO:0034386">
    <property type="term" value="F:4-aminobutyrate:2-oxoglutarate transaminase activity"/>
    <property type="evidence" value="ECO:0007669"/>
    <property type="project" value="UniProtKB-EC"/>
</dbReference>
<dbReference type="PIRSF" id="PIRSF000521">
    <property type="entry name" value="Transaminase_4ab_Lys_Orn"/>
    <property type="match status" value="1"/>
</dbReference>
<dbReference type="PANTHER" id="PTHR43094:SF1">
    <property type="entry name" value="AMINOTRANSFERASE CLASS-III"/>
    <property type="match status" value="1"/>
</dbReference>
<evidence type="ECO:0000256" key="1">
    <source>
        <dbReference type="ARBA" id="ARBA00001933"/>
    </source>
</evidence>
<keyword evidence="5" id="KW-0032">Aminotransferase</keyword>
<name>A0A444VJ94_9FLAO</name>
<dbReference type="Proteomes" id="UP000290261">
    <property type="component" value="Unassembled WGS sequence"/>
</dbReference>
<dbReference type="Gene3D" id="3.90.1150.10">
    <property type="entry name" value="Aspartate Aminotransferase, domain 1"/>
    <property type="match status" value="1"/>
</dbReference>
<gene>
    <name evidence="5" type="ORF">DN53_16925</name>
</gene>
<evidence type="ECO:0000313" key="6">
    <source>
        <dbReference type="Proteomes" id="UP000290261"/>
    </source>
</evidence>
<organism evidence="5 6">
    <name type="scientific">Flagellimonas olearia</name>
    <dbReference type="NCBI Taxonomy" id="552546"/>
    <lineage>
        <taxon>Bacteria</taxon>
        <taxon>Pseudomonadati</taxon>
        <taxon>Bacteroidota</taxon>
        <taxon>Flavobacteriia</taxon>
        <taxon>Flavobacteriales</taxon>
        <taxon>Flavobacteriaceae</taxon>
        <taxon>Flagellimonas</taxon>
    </lineage>
</organism>
<dbReference type="PANTHER" id="PTHR43094">
    <property type="entry name" value="AMINOTRANSFERASE"/>
    <property type="match status" value="1"/>
</dbReference>
<evidence type="ECO:0000256" key="3">
    <source>
        <dbReference type="ARBA" id="ARBA00022898"/>
    </source>
</evidence>
<dbReference type="InterPro" id="IPR049704">
    <property type="entry name" value="Aminotrans_3_PPA_site"/>
</dbReference>
<dbReference type="InterPro" id="IPR005814">
    <property type="entry name" value="Aminotrans_3"/>
</dbReference>
<evidence type="ECO:0000256" key="4">
    <source>
        <dbReference type="RuleBase" id="RU003560"/>
    </source>
</evidence>
<comment type="similarity">
    <text evidence="2 4">Belongs to the class-III pyridoxal-phosphate-dependent aminotransferase family.</text>
</comment>
<sequence>MDHTKQDKHSGEYVVEGDINLTSARGEWIEGDVNEQTKELLEKDAKYFLHQSMSTPCLDVLKNCEGSYIESISGKKYLDFHGNNVHQIGFSNPKLVGRLTEQLQGLTFSTRRYTNEVAIQFAEKLTSVCPKGLNRVLLTPNGSSAIGIALKLARAVTGKHKVVSFWDSFHGASLDAISVGGESVFREHMGPLMPGVERIPPPITYRGIFEGNEDKALEYLEYVLSKDNQIGALLAETIRNTDVQIPSEKFWKGARGLCTKHGVLLILDEIPIALGRTGKMFAFEHYGIEPDILCLGKGLGGGIIPQAAIVTRDEYNTFGHISLGHYTHEKSPLGAMAGLTVLDIIEEENLLDKVKTHEVFLKNALYKLHRKYSLIGDVRGMGLLWGIELVTNRTTKEKAVAEAEEIMYECLKMGLSFKVSKGNVLQLSPPLTISQEELEKALEILNEAFLKTNAIV</sequence>
<dbReference type="PROSITE" id="PS00600">
    <property type="entry name" value="AA_TRANSFER_CLASS_3"/>
    <property type="match status" value="1"/>
</dbReference>
<comment type="caution">
    <text evidence="5">The sequence shown here is derived from an EMBL/GenBank/DDBJ whole genome shotgun (WGS) entry which is preliminary data.</text>
</comment>
<dbReference type="EC" id="2.6.1.19" evidence="5"/>
<comment type="cofactor">
    <cofactor evidence="1">
        <name>pyridoxal 5'-phosphate</name>
        <dbReference type="ChEBI" id="CHEBI:597326"/>
    </cofactor>
</comment>
<dbReference type="AlphaFoldDB" id="A0A444VJ94"/>
<keyword evidence="6" id="KW-1185">Reference proteome</keyword>
<proteinExistence type="inferred from homology"/>
<reference evidence="5 6" key="1">
    <citation type="submission" date="2014-04" db="EMBL/GenBank/DDBJ databases">
        <title>Whole genome of Muricauda olearia.</title>
        <authorList>
            <person name="Zhang X.-H."/>
            <person name="Tang K."/>
        </authorList>
    </citation>
    <scope>NUCLEOTIDE SEQUENCE [LARGE SCALE GENOMIC DNA]</scope>
    <source>
        <strain evidence="5 6">Th120</strain>
    </source>
</reference>
<dbReference type="InterPro" id="IPR015424">
    <property type="entry name" value="PyrdxlP-dep_Trfase"/>
</dbReference>
<dbReference type="CDD" id="cd00610">
    <property type="entry name" value="OAT_like"/>
    <property type="match status" value="1"/>
</dbReference>
<evidence type="ECO:0000256" key="2">
    <source>
        <dbReference type="ARBA" id="ARBA00008954"/>
    </source>
</evidence>
<dbReference type="InterPro" id="IPR015422">
    <property type="entry name" value="PyrdxlP-dep_Trfase_small"/>
</dbReference>
<dbReference type="NCBIfam" id="NF004755">
    <property type="entry name" value="PRK06082.1"/>
    <property type="match status" value="1"/>
</dbReference>
<keyword evidence="5" id="KW-0808">Transferase</keyword>
<protein>
    <submittedName>
        <fullName evidence="5">4-aminobutyrate aminotransferase</fullName>
        <ecNumber evidence="5">2.6.1.19</ecNumber>
    </submittedName>
</protein>